<proteinExistence type="predicted"/>
<evidence type="ECO:0000313" key="2">
    <source>
        <dbReference type="Proteomes" id="UP000241394"/>
    </source>
</evidence>
<dbReference type="AlphaFoldDB" id="A0A2R6QUN0"/>
<dbReference type="Gene3D" id="1.25.40.20">
    <property type="entry name" value="Ankyrin repeat-containing domain"/>
    <property type="match status" value="1"/>
</dbReference>
<organism evidence="1 2">
    <name type="scientific">Actinidia chinensis var. chinensis</name>
    <name type="common">Chinese soft-hair kiwi</name>
    <dbReference type="NCBI Taxonomy" id="1590841"/>
    <lineage>
        <taxon>Eukaryota</taxon>
        <taxon>Viridiplantae</taxon>
        <taxon>Streptophyta</taxon>
        <taxon>Embryophyta</taxon>
        <taxon>Tracheophyta</taxon>
        <taxon>Spermatophyta</taxon>
        <taxon>Magnoliopsida</taxon>
        <taxon>eudicotyledons</taxon>
        <taxon>Gunneridae</taxon>
        <taxon>Pentapetalae</taxon>
        <taxon>asterids</taxon>
        <taxon>Ericales</taxon>
        <taxon>Actinidiaceae</taxon>
        <taxon>Actinidia</taxon>
    </lineage>
</organism>
<sequence length="351" mass="39482">MATSSDRQQENVGDNIQQESSMVIKDEYWRYIPLVKAALAGDWDVARRFFDQDQSALTAPITPSLETALHIAVGTGKTLHFVKELVESMPVEALEARDHKDDTALHIAAWVGNTAAAVLLAEKHQPLLYMRGSRYRLPVHLAAVNGRKDTLSYLLRVTMDDPVAKPYSDESGIWLLMYVLTSGFYDIALNLLDRYPYLATLKIASGDCALGNIATKVSAFPSGSRLNLWERIIYSYVPVKLEKYSENQNRIDIENHINISQEIAQKDNSAPYFGANFSISGHRVSQKLQAIVWKFFELSVPRIKYIQEQKQTHHHALQLVKCLCEGIRSLNNSIAYESLATDPLFKAVKLG</sequence>
<gene>
    <name evidence="1" type="ORF">CEY00_Acc12956</name>
</gene>
<dbReference type="Proteomes" id="UP000241394">
    <property type="component" value="Chromosome LG12"/>
</dbReference>
<dbReference type="Gramene" id="PSS15465">
    <property type="protein sequence ID" value="PSS15465"/>
    <property type="gene ID" value="CEY00_Acc12956"/>
</dbReference>
<dbReference type="SUPFAM" id="SSF48403">
    <property type="entry name" value="Ankyrin repeat"/>
    <property type="match status" value="1"/>
</dbReference>
<dbReference type="InterPro" id="IPR036770">
    <property type="entry name" value="Ankyrin_rpt-contain_sf"/>
</dbReference>
<dbReference type="STRING" id="1590841.A0A2R6QUN0"/>
<dbReference type="InterPro" id="IPR002110">
    <property type="entry name" value="Ankyrin_rpt"/>
</dbReference>
<reference evidence="1 2" key="1">
    <citation type="submission" date="2017-07" db="EMBL/GenBank/DDBJ databases">
        <title>An improved, manually edited Actinidia chinensis var. chinensis (kiwifruit) genome highlights the challenges associated with draft genomes and gene prediction in plants.</title>
        <authorList>
            <person name="Pilkington S."/>
            <person name="Crowhurst R."/>
            <person name="Hilario E."/>
            <person name="Nardozza S."/>
            <person name="Fraser L."/>
            <person name="Peng Y."/>
            <person name="Gunaseelan K."/>
            <person name="Simpson R."/>
            <person name="Tahir J."/>
            <person name="Deroles S."/>
            <person name="Templeton K."/>
            <person name="Luo Z."/>
            <person name="Davy M."/>
            <person name="Cheng C."/>
            <person name="Mcneilage M."/>
            <person name="Scaglione D."/>
            <person name="Liu Y."/>
            <person name="Zhang Q."/>
            <person name="Datson P."/>
            <person name="De Silva N."/>
            <person name="Gardiner S."/>
            <person name="Bassett H."/>
            <person name="Chagne D."/>
            <person name="Mccallum J."/>
            <person name="Dzierzon H."/>
            <person name="Deng C."/>
            <person name="Wang Y.-Y."/>
            <person name="Barron N."/>
            <person name="Manako K."/>
            <person name="Bowen J."/>
            <person name="Foster T."/>
            <person name="Erridge Z."/>
            <person name="Tiffin H."/>
            <person name="Waite C."/>
            <person name="Davies K."/>
            <person name="Grierson E."/>
            <person name="Laing W."/>
            <person name="Kirk R."/>
            <person name="Chen X."/>
            <person name="Wood M."/>
            <person name="Montefiori M."/>
            <person name="Brummell D."/>
            <person name="Schwinn K."/>
            <person name="Catanach A."/>
            <person name="Fullerton C."/>
            <person name="Li D."/>
            <person name="Meiyalaghan S."/>
            <person name="Nieuwenhuizen N."/>
            <person name="Read N."/>
            <person name="Prakash R."/>
            <person name="Hunter D."/>
            <person name="Zhang H."/>
            <person name="Mckenzie M."/>
            <person name="Knabel M."/>
            <person name="Harris A."/>
            <person name="Allan A."/>
            <person name="Chen A."/>
            <person name="Janssen B."/>
            <person name="Plunkett B."/>
            <person name="Dwamena C."/>
            <person name="Voogd C."/>
            <person name="Leif D."/>
            <person name="Lafferty D."/>
            <person name="Souleyre E."/>
            <person name="Varkonyi-Gasic E."/>
            <person name="Gambi F."/>
            <person name="Hanley J."/>
            <person name="Yao J.-L."/>
            <person name="Cheung J."/>
            <person name="David K."/>
            <person name="Warren B."/>
            <person name="Marsh K."/>
            <person name="Snowden K."/>
            <person name="Lin-Wang K."/>
            <person name="Brian L."/>
            <person name="Martinez-Sanchez M."/>
            <person name="Wang M."/>
            <person name="Ileperuma N."/>
            <person name="Macnee N."/>
            <person name="Campin R."/>
            <person name="Mcatee P."/>
            <person name="Drummond R."/>
            <person name="Espley R."/>
            <person name="Ireland H."/>
            <person name="Wu R."/>
            <person name="Atkinson R."/>
            <person name="Karunairetnam S."/>
            <person name="Bulley S."/>
            <person name="Chunkath S."/>
            <person name="Hanley Z."/>
            <person name="Storey R."/>
            <person name="Thrimawithana A."/>
            <person name="Thomson S."/>
            <person name="David C."/>
            <person name="Testolin R."/>
        </authorList>
    </citation>
    <scope>NUCLEOTIDE SEQUENCE [LARGE SCALE GENOMIC DNA]</scope>
    <source>
        <strain evidence="2">cv. Red5</strain>
        <tissue evidence="1">Young leaf</tissue>
    </source>
</reference>
<dbReference type="Pfam" id="PF12796">
    <property type="entry name" value="Ank_2"/>
    <property type="match status" value="1"/>
</dbReference>
<dbReference type="InParanoid" id="A0A2R6QUN0"/>
<dbReference type="PANTHER" id="PTHR47303:SF1">
    <property type="entry name" value="NF-KAPPA-B INHIBITOR BETA"/>
    <property type="match status" value="1"/>
</dbReference>
<accession>A0A2R6QUN0</accession>
<feature type="non-terminal residue" evidence="1">
    <location>
        <position position="351"/>
    </location>
</feature>
<reference evidence="2" key="2">
    <citation type="journal article" date="2018" name="BMC Genomics">
        <title>A manually annotated Actinidia chinensis var. chinensis (kiwifruit) genome highlights the challenges associated with draft genomes and gene prediction in plants.</title>
        <authorList>
            <person name="Pilkington S.M."/>
            <person name="Crowhurst R."/>
            <person name="Hilario E."/>
            <person name="Nardozza S."/>
            <person name="Fraser L."/>
            <person name="Peng Y."/>
            <person name="Gunaseelan K."/>
            <person name="Simpson R."/>
            <person name="Tahir J."/>
            <person name="Deroles S.C."/>
            <person name="Templeton K."/>
            <person name="Luo Z."/>
            <person name="Davy M."/>
            <person name="Cheng C."/>
            <person name="McNeilage M."/>
            <person name="Scaglione D."/>
            <person name="Liu Y."/>
            <person name="Zhang Q."/>
            <person name="Datson P."/>
            <person name="De Silva N."/>
            <person name="Gardiner S.E."/>
            <person name="Bassett H."/>
            <person name="Chagne D."/>
            <person name="McCallum J."/>
            <person name="Dzierzon H."/>
            <person name="Deng C."/>
            <person name="Wang Y.Y."/>
            <person name="Barron L."/>
            <person name="Manako K."/>
            <person name="Bowen J."/>
            <person name="Foster T.M."/>
            <person name="Erridge Z.A."/>
            <person name="Tiffin H."/>
            <person name="Waite C.N."/>
            <person name="Davies K.M."/>
            <person name="Grierson E.P."/>
            <person name="Laing W.A."/>
            <person name="Kirk R."/>
            <person name="Chen X."/>
            <person name="Wood M."/>
            <person name="Montefiori M."/>
            <person name="Brummell D.A."/>
            <person name="Schwinn K.E."/>
            <person name="Catanach A."/>
            <person name="Fullerton C."/>
            <person name="Li D."/>
            <person name="Meiyalaghan S."/>
            <person name="Nieuwenhuizen N."/>
            <person name="Read N."/>
            <person name="Prakash R."/>
            <person name="Hunter D."/>
            <person name="Zhang H."/>
            <person name="McKenzie M."/>
            <person name="Knabel M."/>
            <person name="Harris A."/>
            <person name="Allan A.C."/>
            <person name="Gleave A."/>
            <person name="Chen A."/>
            <person name="Janssen B.J."/>
            <person name="Plunkett B."/>
            <person name="Ampomah-Dwamena C."/>
            <person name="Voogd C."/>
            <person name="Leif D."/>
            <person name="Lafferty D."/>
            <person name="Souleyre E.J.F."/>
            <person name="Varkonyi-Gasic E."/>
            <person name="Gambi F."/>
            <person name="Hanley J."/>
            <person name="Yao J.L."/>
            <person name="Cheung J."/>
            <person name="David K.M."/>
            <person name="Warren B."/>
            <person name="Marsh K."/>
            <person name="Snowden K.C."/>
            <person name="Lin-Wang K."/>
            <person name="Brian L."/>
            <person name="Martinez-Sanchez M."/>
            <person name="Wang M."/>
            <person name="Ileperuma N."/>
            <person name="Macnee N."/>
            <person name="Campin R."/>
            <person name="McAtee P."/>
            <person name="Drummond R.S.M."/>
            <person name="Espley R.V."/>
            <person name="Ireland H.S."/>
            <person name="Wu R."/>
            <person name="Atkinson R.G."/>
            <person name="Karunairetnam S."/>
            <person name="Bulley S."/>
            <person name="Chunkath S."/>
            <person name="Hanley Z."/>
            <person name="Storey R."/>
            <person name="Thrimawithana A.H."/>
            <person name="Thomson S."/>
            <person name="David C."/>
            <person name="Testolin R."/>
            <person name="Huang H."/>
            <person name="Hellens R.P."/>
            <person name="Schaffer R.J."/>
        </authorList>
    </citation>
    <scope>NUCLEOTIDE SEQUENCE [LARGE SCALE GENOMIC DNA]</scope>
    <source>
        <strain evidence="2">cv. Red5</strain>
    </source>
</reference>
<name>A0A2R6QUN0_ACTCC</name>
<dbReference type="OMA" id="FCEEIME"/>
<dbReference type="PANTHER" id="PTHR47303">
    <property type="match status" value="1"/>
</dbReference>
<dbReference type="OrthoDB" id="1925304at2759"/>
<keyword evidence="2" id="KW-1185">Reference proteome</keyword>
<dbReference type="EMBL" id="NKQK01000012">
    <property type="protein sequence ID" value="PSS15465.1"/>
    <property type="molecule type" value="Genomic_DNA"/>
</dbReference>
<protein>
    <submittedName>
        <fullName evidence="1">Serine/threonine-protein phosphatase 6 regulatory ankyrin repeat subunit B like</fullName>
    </submittedName>
</protein>
<comment type="caution">
    <text evidence="1">The sequence shown here is derived from an EMBL/GenBank/DDBJ whole genome shotgun (WGS) entry which is preliminary data.</text>
</comment>
<evidence type="ECO:0000313" key="1">
    <source>
        <dbReference type="EMBL" id="PSS15465.1"/>
    </source>
</evidence>
<dbReference type="SMART" id="SM00248">
    <property type="entry name" value="ANK"/>
    <property type="match status" value="3"/>
</dbReference>